<dbReference type="EMBL" id="SRXW01000006">
    <property type="protein sequence ID" value="TGY87366.1"/>
    <property type="molecule type" value="Genomic_DNA"/>
</dbReference>
<dbReference type="PROSITE" id="PS50114">
    <property type="entry name" value="GATA_ZN_FINGER_2"/>
    <property type="match status" value="1"/>
</dbReference>
<dbReference type="RefSeq" id="WP_135997340.1">
    <property type="nucleotide sequence ID" value="NZ_CP071057.1"/>
</dbReference>
<proteinExistence type="predicted"/>
<dbReference type="AlphaFoldDB" id="A0A4S2GWC7"/>
<evidence type="ECO:0000313" key="2">
    <source>
        <dbReference type="EMBL" id="TGY87366.1"/>
    </source>
</evidence>
<organism evidence="2 3">
    <name type="scientific">Marinicauda algicola</name>
    <dbReference type="NCBI Taxonomy" id="2029849"/>
    <lineage>
        <taxon>Bacteria</taxon>
        <taxon>Pseudomonadati</taxon>
        <taxon>Pseudomonadota</taxon>
        <taxon>Alphaproteobacteria</taxon>
        <taxon>Maricaulales</taxon>
        <taxon>Maricaulaceae</taxon>
        <taxon>Marinicauda</taxon>
    </lineage>
</organism>
<evidence type="ECO:0000313" key="3">
    <source>
        <dbReference type="Proteomes" id="UP000308054"/>
    </source>
</evidence>
<feature type="domain" description="GATA-type" evidence="1">
    <location>
        <begin position="6"/>
        <end position="35"/>
    </location>
</feature>
<dbReference type="GO" id="GO:0043565">
    <property type="term" value="F:sequence-specific DNA binding"/>
    <property type="evidence" value="ECO:0007669"/>
    <property type="project" value="InterPro"/>
</dbReference>
<name>A0A4S2GWC7_9PROT</name>
<sequence length="114" mass="12540">MKTPTCAHALATDPQAWPTDAAGRAPCGACGQWHKPFRLVDVRAHLLTGLRPLSFLCDGCVSRLIRPGRKAEREGVRPVPKSAFIRGLPGETATRLAHQLRRTAKDRPELDRLP</sequence>
<dbReference type="GO" id="GO:0006355">
    <property type="term" value="P:regulation of DNA-templated transcription"/>
    <property type="evidence" value="ECO:0007669"/>
    <property type="project" value="InterPro"/>
</dbReference>
<gene>
    <name evidence="2" type="ORF">E5163_14960</name>
</gene>
<keyword evidence="3" id="KW-1185">Reference proteome</keyword>
<protein>
    <recommendedName>
        <fullName evidence="1">GATA-type domain-containing protein</fullName>
    </recommendedName>
</protein>
<comment type="caution">
    <text evidence="2">The sequence shown here is derived from an EMBL/GenBank/DDBJ whole genome shotgun (WGS) entry which is preliminary data.</text>
</comment>
<accession>A0A4S2GWC7</accession>
<dbReference type="InterPro" id="IPR000679">
    <property type="entry name" value="Znf_GATA"/>
</dbReference>
<evidence type="ECO:0000259" key="1">
    <source>
        <dbReference type="PROSITE" id="PS50114"/>
    </source>
</evidence>
<reference evidence="2 3" key="1">
    <citation type="journal article" date="2017" name="Int. J. Syst. Evol. Microbiol.">
        <title>Marinicauda algicola sp. nov., isolated from a marine red alga Rhodosorus marinus.</title>
        <authorList>
            <person name="Jeong S.E."/>
            <person name="Jeon S.H."/>
            <person name="Chun B.H."/>
            <person name="Kim D.W."/>
            <person name="Jeon C.O."/>
        </authorList>
    </citation>
    <scope>NUCLEOTIDE SEQUENCE [LARGE SCALE GENOMIC DNA]</scope>
    <source>
        <strain evidence="2 3">JCM 31718</strain>
    </source>
</reference>
<dbReference type="Proteomes" id="UP000308054">
    <property type="component" value="Unassembled WGS sequence"/>
</dbReference>